<reference evidence="3" key="1">
    <citation type="submission" date="2025-08" db="UniProtKB">
        <authorList>
            <consortium name="RefSeq"/>
        </authorList>
    </citation>
    <scope>IDENTIFICATION</scope>
    <source>
        <tissue evidence="3">Whole organism</tissue>
    </source>
</reference>
<name>A0A8B7P8W3_HYAAZ</name>
<dbReference type="GeneID" id="108677837"/>
<keyword evidence="2" id="KW-1185">Reference proteome</keyword>
<sequence>MIPSMDIKRRLGSVLPKKFQNEMVKFHFNQPVYITGETLMSTTMLNSNPSGPMNIVDPKANYVAAADLEEGKHRYLVSGRYDGSMAVHDLHTTTLQTISPISRTVFPCVVQMQNMKPNLHKKPVTRVQWYPGDYGHYSTSSRHENTVKLWDPNRECMTEEFKFENFTVADHAYSYHQPIIAVSIGGDVCIIDLRTGHIGQKMQRPKLTANKFRHSAQQPANEDAQSSGKIDLLPDISRFSSGRTASAWMANLDQQIEVMRSALQLRGASRNENNEAFLGFDRASTRSAYRTYRLGREQQKCKFLGADVELKSTCVRFHPAIPSVVTAGYSDGAVVLWDVRSSRSYICNIMDGLPEQSKRPTDSLVGIRYSHDGHHLVTYTARQVSVWDGLSGESKIARISFDQCPKLTSCGCNGINELQISTAASRAFMNIGPGIFVFDLISGAQLSRFRGGHMRSISGLVLDNSQHRIFSYGIDANFISWNFQSKEFSKTVKTKGIPADQPSERRWHEEDAWSSDED</sequence>
<feature type="region of interest" description="Disordered" evidence="1">
    <location>
        <begin position="494"/>
        <end position="518"/>
    </location>
</feature>
<evidence type="ECO:0000256" key="1">
    <source>
        <dbReference type="SAM" id="MobiDB-lite"/>
    </source>
</evidence>
<dbReference type="KEGG" id="hazt:108677837"/>
<evidence type="ECO:0000313" key="3">
    <source>
        <dbReference type="RefSeq" id="XP_018021616.1"/>
    </source>
</evidence>
<protein>
    <submittedName>
        <fullName evidence="3">Uncharacterized protein LOC108677837</fullName>
    </submittedName>
</protein>
<dbReference type="InterPro" id="IPR001680">
    <property type="entry name" value="WD40_rpt"/>
</dbReference>
<dbReference type="Proteomes" id="UP000694843">
    <property type="component" value="Unplaced"/>
</dbReference>
<dbReference type="SMART" id="SM00320">
    <property type="entry name" value="WD40"/>
    <property type="match status" value="4"/>
</dbReference>
<dbReference type="InterPro" id="IPR042238">
    <property type="entry name" value="Rad28/ERCC8/Ckn1/ATCSA-1"/>
</dbReference>
<dbReference type="InterPro" id="IPR036322">
    <property type="entry name" value="WD40_repeat_dom_sf"/>
</dbReference>
<dbReference type="PANTHER" id="PTHR46202:SF1">
    <property type="entry name" value="DNA EXCISION REPAIR PROTEIN ERCC-8"/>
    <property type="match status" value="1"/>
</dbReference>
<proteinExistence type="predicted"/>
<dbReference type="GO" id="GO:0031464">
    <property type="term" value="C:Cul4A-RING E3 ubiquitin ligase complex"/>
    <property type="evidence" value="ECO:0007669"/>
    <property type="project" value="TreeGrafter"/>
</dbReference>
<dbReference type="OrthoDB" id="427795at2759"/>
<organism evidence="2 3">
    <name type="scientific">Hyalella azteca</name>
    <name type="common">Amphipod</name>
    <dbReference type="NCBI Taxonomy" id="294128"/>
    <lineage>
        <taxon>Eukaryota</taxon>
        <taxon>Metazoa</taxon>
        <taxon>Ecdysozoa</taxon>
        <taxon>Arthropoda</taxon>
        <taxon>Crustacea</taxon>
        <taxon>Multicrustacea</taxon>
        <taxon>Malacostraca</taxon>
        <taxon>Eumalacostraca</taxon>
        <taxon>Peracarida</taxon>
        <taxon>Amphipoda</taxon>
        <taxon>Senticaudata</taxon>
        <taxon>Talitrida</taxon>
        <taxon>Talitroidea</taxon>
        <taxon>Hyalellidae</taxon>
        <taxon>Hyalella</taxon>
    </lineage>
</organism>
<dbReference type="RefSeq" id="XP_018021616.1">
    <property type="nucleotide sequence ID" value="XM_018166127.2"/>
</dbReference>
<feature type="compositionally biased region" description="Basic and acidic residues" evidence="1">
    <location>
        <begin position="502"/>
        <end position="511"/>
    </location>
</feature>
<dbReference type="InterPro" id="IPR015943">
    <property type="entry name" value="WD40/YVTN_repeat-like_dom_sf"/>
</dbReference>
<evidence type="ECO:0000313" key="2">
    <source>
        <dbReference type="Proteomes" id="UP000694843"/>
    </source>
</evidence>
<dbReference type="GO" id="GO:0000109">
    <property type="term" value="C:nucleotide-excision repair complex"/>
    <property type="evidence" value="ECO:0007669"/>
    <property type="project" value="TreeGrafter"/>
</dbReference>
<dbReference type="GO" id="GO:0006283">
    <property type="term" value="P:transcription-coupled nucleotide-excision repair"/>
    <property type="evidence" value="ECO:0007669"/>
    <property type="project" value="InterPro"/>
</dbReference>
<accession>A0A8B7P8W3</accession>
<dbReference type="PANTHER" id="PTHR46202">
    <property type="entry name" value="DNA EXCISION REPAIR PROTEIN ERCC-8"/>
    <property type="match status" value="1"/>
</dbReference>
<dbReference type="AlphaFoldDB" id="A0A8B7P8W3"/>
<dbReference type="GO" id="GO:0043161">
    <property type="term" value="P:proteasome-mediated ubiquitin-dependent protein catabolic process"/>
    <property type="evidence" value="ECO:0007669"/>
    <property type="project" value="TreeGrafter"/>
</dbReference>
<dbReference type="GO" id="GO:0000209">
    <property type="term" value="P:protein polyubiquitination"/>
    <property type="evidence" value="ECO:0007669"/>
    <property type="project" value="TreeGrafter"/>
</dbReference>
<gene>
    <name evidence="3" type="primary">LOC108677837</name>
</gene>
<dbReference type="SUPFAM" id="SSF50978">
    <property type="entry name" value="WD40 repeat-like"/>
    <property type="match status" value="1"/>
</dbReference>
<dbReference type="Gene3D" id="2.130.10.10">
    <property type="entry name" value="YVTN repeat-like/Quinoprotein amine dehydrogenase"/>
    <property type="match status" value="2"/>
</dbReference>